<dbReference type="RefSeq" id="WP_143938695.1">
    <property type="nucleotide sequence ID" value="NZ_VKKG01000005.1"/>
</dbReference>
<dbReference type="SMART" id="SM00631">
    <property type="entry name" value="Zn_pept"/>
    <property type="match status" value="1"/>
</dbReference>
<feature type="domain" description="Peptidase M14" evidence="9">
    <location>
        <begin position="177"/>
        <end position="419"/>
    </location>
</feature>
<dbReference type="PRINTS" id="PR00765">
    <property type="entry name" value="CRBOXYPTASEA"/>
</dbReference>
<evidence type="ECO:0000259" key="9">
    <source>
        <dbReference type="PROSITE" id="PS52035"/>
    </source>
</evidence>
<reference evidence="10 11" key="1">
    <citation type="submission" date="2019-07" db="EMBL/GenBank/DDBJ databases">
        <authorList>
            <person name="Zhou L.-Y."/>
        </authorList>
    </citation>
    <scope>NUCLEOTIDE SEQUENCE [LARGE SCALE GENOMIC DNA]</scope>
    <source>
        <strain evidence="10 11">YIM 101269</strain>
    </source>
</reference>
<dbReference type="SUPFAM" id="SSF53187">
    <property type="entry name" value="Zn-dependent exopeptidases"/>
    <property type="match status" value="1"/>
</dbReference>
<evidence type="ECO:0000256" key="1">
    <source>
        <dbReference type="ARBA" id="ARBA00001947"/>
    </source>
</evidence>
<keyword evidence="11" id="KW-1185">Reference proteome</keyword>
<keyword evidence="3" id="KW-0645">Protease</keyword>
<dbReference type="GO" id="GO:0004181">
    <property type="term" value="F:metallocarboxypeptidase activity"/>
    <property type="evidence" value="ECO:0007669"/>
    <property type="project" value="InterPro"/>
</dbReference>
<evidence type="ECO:0000256" key="7">
    <source>
        <dbReference type="PROSITE-ProRule" id="PRU01379"/>
    </source>
</evidence>
<evidence type="ECO:0000256" key="6">
    <source>
        <dbReference type="ARBA" id="ARBA00023049"/>
    </source>
</evidence>
<name>A0A553JXQ3_9ACTN</name>
<keyword evidence="5" id="KW-0862">Zinc</keyword>
<comment type="similarity">
    <text evidence="2 7">Belongs to the peptidase M14 family.</text>
</comment>
<proteinExistence type="inferred from homology"/>
<keyword evidence="6" id="KW-0482">Metalloprotease</keyword>
<keyword evidence="4" id="KW-0378">Hydrolase</keyword>
<dbReference type="GO" id="GO:0008270">
    <property type="term" value="F:zinc ion binding"/>
    <property type="evidence" value="ECO:0007669"/>
    <property type="project" value="InterPro"/>
</dbReference>
<evidence type="ECO:0000313" key="11">
    <source>
        <dbReference type="Proteomes" id="UP000317638"/>
    </source>
</evidence>
<evidence type="ECO:0000256" key="8">
    <source>
        <dbReference type="SAM" id="MobiDB-lite"/>
    </source>
</evidence>
<dbReference type="PANTHER" id="PTHR11705:SF143">
    <property type="entry name" value="SLL0236 PROTEIN"/>
    <property type="match status" value="1"/>
</dbReference>
<comment type="caution">
    <text evidence="10">The sequence shown here is derived from an EMBL/GenBank/DDBJ whole genome shotgun (WGS) entry which is preliminary data.</text>
</comment>
<evidence type="ECO:0000256" key="4">
    <source>
        <dbReference type="ARBA" id="ARBA00022801"/>
    </source>
</evidence>
<comment type="cofactor">
    <cofactor evidence="1">
        <name>Zn(2+)</name>
        <dbReference type="ChEBI" id="CHEBI:29105"/>
    </cofactor>
</comment>
<feature type="region of interest" description="Disordered" evidence="8">
    <location>
        <begin position="271"/>
        <end position="290"/>
    </location>
</feature>
<accession>A0A553JXQ3</accession>
<dbReference type="GO" id="GO:0005615">
    <property type="term" value="C:extracellular space"/>
    <property type="evidence" value="ECO:0007669"/>
    <property type="project" value="TreeGrafter"/>
</dbReference>
<dbReference type="Proteomes" id="UP000317638">
    <property type="component" value="Unassembled WGS sequence"/>
</dbReference>
<dbReference type="EMBL" id="VKKG01000005">
    <property type="protein sequence ID" value="TRY17231.1"/>
    <property type="molecule type" value="Genomic_DNA"/>
</dbReference>
<dbReference type="PROSITE" id="PS52035">
    <property type="entry name" value="PEPTIDASE_M14"/>
    <property type="match status" value="1"/>
</dbReference>
<dbReference type="InterPro" id="IPR000834">
    <property type="entry name" value="Peptidase_M14"/>
</dbReference>
<organism evidence="10 11">
    <name type="scientific">Tessaracoccus rhinocerotis</name>
    <dbReference type="NCBI Taxonomy" id="1689449"/>
    <lineage>
        <taxon>Bacteria</taxon>
        <taxon>Bacillati</taxon>
        <taxon>Actinomycetota</taxon>
        <taxon>Actinomycetes</taxon>
        <taxon>Propionibacteriales</taxon>
        <taxon>Propionibacteriaceae</taxon>
        <taxon>Tessaracoccus</taxon>
    </lineage>
</organism>
<protein>
    <submittedName>
        <fullName evidence="10">Murein peptide amidase A</fullName>
    </submittedName>
</protein>
<evidence type="ECO:0000256" key="5">
    <source>
        <dbReference type="ARBA" id="ARBA00022833"/>
    </source>
</evidence>
<gene>
    <name evidence="10" type="ORF">FOJ82_11765</name>
</gene>
<evidence type="ECO:0000256" key="2">
    <source>
        <dbReference type="ARBA" id="ARBA00005988"/>
    </source>
</evidence>
<sequence>MPAPATIALPLRRRAADRARIPLRRLLVLTLAAFVVASLGLVARTAPPAAADTSNGAWVYSTPGSHSVNGREWRTSCEQYSTTVFRCRTDILARTVVVSGGRYVERNSYVFNNLTYLASPRKNWAGNPLAQNKEWTADDGRRWRTECDTPQTGRDGCRSWAMATVVAKRGSAFVQETKMVFNNIVLFADGVIARPGTARQSYVSRELIGHSVEGRELWAYQVGDPDADNVALVLGQMHGEEPAGTLSAWGMVNDHREVSGVQLWVVPSMNPDGHARNRRQNSNGVDLNRNWPVNYEQNEKGNRYYSGTGPLSEPESQAMAAFIEKIRPDRMVSIHQPLTGVDNYRIKDRGLHDALVRELGLPSRSLDCGGECRGTMTQWVNATTDGAAITIEYSANVSDHYAAITARDGLVRALGGTYS</sequence>
<dbReference type="GO" id="GO:0006508">
    <property type="term" value="P:proteolysis"/>
    <property type="evidence" value="ECO:0007669"/>
    <property type="project" value="UniProtKB-KW"/>
</dbReference>
<evidence type="ECO:0000256" key="3">
    <source>
        <dbReference type="ARBA" id="ARBA00022670"/>
    </source>
</evidence>
<dbReference type="PANTHER" id="PTHR11705">
    <property type="entry name" value="PROTEASE FAMILY M14 CARBOXYPEPTIDASE A,B"/>
    <property type="match status" value="1"/>
</dbReference>
<comment type="caution">
    <text evidence="7">Lacks conserved residue(s) required for the propagation of feature annotation.</text>
</comment>
<dbReference type="Pfam" id="PF00246">
    <property type="entry name" value="Peptidase_M14"/>
    <property type="match status" value="1"/>
</dbReference>
<dbReference type="Gene3D" id="3.40.630.10">
    <property type="entry name" value="Zn peptidases"/>
    <property type="match status" value="1"/>
</dbReference>
<dbReference type="AlphaFoldDB" id="A0A553JXQ3"/>
<dbReference type="OrthoDB" id="5240362at2"/>
<evidence type="ECO:0000313" key="10">
    <source>
        <dbReference type="EMBL" id="TRY17231.1"/>
    </source>
</evidence>